<name>Q2KTH5_BORA1</name>
<reference evidence="2 3" key="1">
    <citation type="journal article" date="2006" name="J. Bacteriol.">
        <title>Comparison of the genome sequence of the poultry pathogen Bordetella avium with those of B. bronchiseptica, B. pertussis, and B. parapertussis reveals extensive diversity in surface structures associated with host interaction.</title>
        <authorList>
            <person name="Sebaihia M."/>
            <person name="Preston A."/>
            <person name="Maskell D.J."/>
            <person name="Kuzmiak H."/>
            <person name="Connell T.D."/>
            <person name="King N.D."/>
            <person name="Orndorff P.E."/>
            <person name="Miyamoto D.M."/>
            <person name="Thomson N.R."/>
            <person name="Harris D."/>
            <person name="Goble A."/>
            <person name="Lord A."/>
            <person name="Murphy L."/>
            <person name="Quail M.A."/>
            <person name="Rutter S."/>
            <person name="Squares R."/>
            <person name="Squares S."/>
            <person name="Woodward J."/>
            <person name="Parkhill J."/>
            <person name="Temple L.M."/>
        </authorList>
    </citation>
    <scope>NUCLEOTIDE SEQUENCE [LARGE SCALE GENOMIC DNA]</scope>
    <source>
        <strain evidence="2 3">197N</strain>
    </source>
</reference>
<accession>Q2KTH5</accession>
<dbReference type="Proteomes" id="UP000001977">
    <property type="component" value="Chromosome"/>
</dbReference>
<keyword evidence="1" id="KW-0812">Transmembrane</keyword>
<gene>
    <name evidence="2" type="ordered locus">BAV3426</name>
</gene>
<organism evidence="2 3">
    <name type="scientific">Bordetella avium (strain 197N)</name>
    <dbReference type="NCBI Taxonomy" id="360910"/>
    <lineage>
        <taxon>Bacteria</taxon>
        <taxon>Pseudomonadati</taxon>
        <taxon>Pseudomonadota</taxon>
        <taxon>Betaproteobacteria</taxon>
        <taxon>Burkholderiales</taxon>
        <taxon>Alcaligenaceae</taxon>
        <taxon>Bordetella</taxon>
    </lineage>
</organism>
<dbReference type="HOGENOM" id="CLU_3248026_0_0_4"/>
<feature type="transmembrane region" description="Helical" evidence="1">
    <location>
        <begin position="17"/>
        <end position="40"/>
    </location>
</feature>
<keyword evidence="1" id="KW-1133">Transmembrane helix</keyword>
<proteinExistence type="predicted"/>
<sequence length="42" mass="4943">MLKDNFLAKWRDSNVSIAWFLLDELSTALCTVLNSAYLIYRF</sequence>
<protein>
    <submittedName>
        <fullName evidence="2">Uncharacterized protein</fullName>
    </submittedName>
</protein>
<dbReference type="KEGG" id="bav:BAV3426"/>
<dbReference type="EMBL" id="AM167904">
    <property type="protein sequence ID" value="CAJ51036.1"/>
    <property type="molecule type" value="Genomic_DNA"/>
</dbReference>
<dbReference type="AlphaFoldDB" id="Q2KTH5"/>
<evidence type="ECO:0000256" key="1">
    <source>
        <dbReference type="SAM" id="Phobius"/>
    </source>
</evidence>
<keyword evidence="1" id="KW-0472">Membrane</keyword>
<evidence type="ECO:0000313" key="3">
    <source>
        <dbReference type="Proteomes" id="UP000001977"/>
    </source>
</evidence>
<keyword evidence="3" id="KW-1185">Reference proteome</keyword>
<evidence type="ECO:0000313" key="2">
    <source>
        <dbReference type="EMBL" id="CAJ51036.1"/>
    </source>
</evidence>